<evidence type="ECO:0000313" key="1">
    <source>
        <dbReference type="EMBL" id="GJM62101.1"/>
    </source>
</evidence>
<dbReference type="EMBL" id="BQKE01000001">
    <property type="protein sequence ID" value="GJM62101.1"/>
    <property type="molecule type" value="Genomic_DNA"/>
</dbReference>
<accession>A0AAN4VZT4</accession>
<keyword evidence="2" id="KW-1185">Reference proteome</keyword>
<dbReference type="AlphaFoldDB" id="A0AAN4VZT4"/>
<reference evidence="1 2" key="1">
    <citation type="submission" date="2021-12" db="EMBL/GenBank/DDBJ databases">
        <title>Genome sequencing of bacteria with rrn-lacking chromosome and rrn-plasmid.</title>
        <authorList>
            <person name="Anda M."/>
            <person name="Iwasaki W."/>
        </authorList>
    </citation>
    <scope>NUCLEOTIDE SEQUENCE [LARGE SCALE GENOMIC DNA]</scope>
    <source>
        <strain evidence="1 2">NBRC 15940</strain>
    </source>
</reference>
<name>A0AAN4VZT4_9BACT</name>
<comment type="caution">
    <text evidence="1">The sequence shown here is derived from an EMBL/GenBank/DDBJ whole genome shotgun (WGS) entry which is preliminary data.</text>
</comment>
<protein>
    <submittedName>
        <fullName evidence="1">Uncharacterized protein</fullName>
    </submittedName>
</protein>
<dbReference type="Proteomes" id="UP001310022">
    <property type="component" value="Unassembled WGS sequence"/>
</dbReference>
<dbReference type="RefSeq" id="WP_053406705.1">
    <property type="nucleotide sequence ID" value="NZ_BQKE01000001.1"/>
</dbReference>
<gene>
    <name evidence="1" type="ORF">PEDI_26530</name>
</gene>
<evidence type="ECO:0000313" key="2">
    <source>
        <dbReference type="Proteomes" id="UP001310022"/>
    </source>
</evidence>
<proteinExistence type="predicted"/>
<sequence length="163" mass="19081">MQKYFPSDFNFPLWNMQQQCQESLILELVRFTRAFYYQQSNPLGLVDDTIASLQDCQQYHVEGLSEIYQLMAAIYRFQNTDNQLEFIFDGRSLEEKLQDDWKEAFHKMLFDLNLKTSFTRIILDYCILNKGKNAAALSTLKSTVLSFFKIKWSKKTGIALATA</sequence>
<organism evidence="1 2">
    <name type="scientific">Persicobacter diffluens</name>
    <dbReference type="NCBI Taxonomy" id="981"/>
    <lineage>
        <taxon>Bacteria</taxon>
        <taxon>Pseudomonadati</taxon>
        <taxon>Bacteroidota</taxon>
        <taxon>Cytophagia</taxon>
        <taxon>Cytophagales</taxon>
        <taxon>Persicobacteraceae</taxon>
        <taxon>Persicobacter</taxon>
    </lineage>
</organism>